<sequence>MPRGLVYKNCYTRFTNNTFHKLGTITDKGKIVRFSLWTSNMGEYGRISFYNYAVVFLEIEFIGQEIRFFPYMSENETGDVGTDLFANSAEIDLTIRISNYYIWILFDNLLAKFITKLWPINGGKEIFGRI</sequence>
<evidence type="ECO:0000313" key="1">
    <source>
        <dbReference type="EMBL" id="CAD2154769.1"/>
    </source>
</evidence>
<dbReference type="EMBL" id="CAJEWN010000057">
    <property type="protein sequence ID" value="CAD2154769.1"/>
    <property type="molecule type" value="Genomic_DNA"/>
</dbReference>
<reference evidence="1 2" key="1">
    <citation type="submission" date="2020-08" db="EMBL/GenBank/DDBJ databases">
        <authorList>
            <person name="Koutsovoulos G."/>
            <person name="Danchin GJ E."/>
        </authorList>
    </citation>
    <scope>NUCLEOTIDE SEQUENCE [LARGE SCALE GENOMIC DNA]</scope>
</reference>
<gene>
    <name evidence="1" type="ORF">MENT_LOCUS11613</name>
</gene>
<proteinExistence type="predicted"/>
<dbReference type="AlphaFoldDB" id="A0A6V7UED5"/>
<organism evidence="1 2">
    <name type="scientific">Meloidogyne enterolobii</name>
    <name type="common">Root-knot nematode worm</name>
    <name type="synonym">Meloidogyne mayaguensis</name>
    <dbReference type="NCBI Taxonomy" id="390850"/>
    <lineage>
        <taxon>Eukaryota</taxon>
        <taxon>Metazoa</taxon>
        <taxon>Ecdysozoa</taxon>
        <taxon>Nematoda</taxon>
        <taxon>Chromadorea</taxon>
        <taxon>Rhabditida</taxon>
        <taxon>Tylenchina</taxon>
        <taxon>Tylenchomorpha</taxon>
        <taxon>Tylenchoidea</taxon>
        <taxon>Meloidogynidae</taxon>
        <taxon>Meloidogyninae</taxon>
        <taxon>Meloidogyne</taxon>
    </lineage>
</organism>
<dbReference type="Proteomes" id="UP000580250">
    <property type="component" value="Unassembled WGS sequence"/>
</dbReference>
<evidence type="ECO:0000313" key="2">
    <source>
        <dbReference type="Proteomes" id="UP000580250"/>
    </source>
</evidence>
<name>A0A6V7UED5_MELEN</name>
<comment type="caution">
    <text evidence="1">The sequence shown here is derived from an EMBL/GenBank/DDBJ whole genome shotgun (WGS) entry which is preliminary data.</text>
</comment>
<protein>
    <submittedName>
        <fullName evidence="1">Uncharacterized protein</fullName>
    </submittedName>
</protein>
<accession>A0A6V7UED5</accession>